<comment type="caution">
    <text evidence="9">The sequence shown here is derived from an EMBL/GenBank/DDBJ whole genome shotgun (WGS) entry which is preliminary data.</text>
</comment>
<keyword evidence="1" id="KW-0479">Metal-binding</keyword>
<dbReference type="GO" id="GO:0008270">
    <property type="term" value="F:zinc ion binding"/>
    <property type="evidence" value="ECO:0007669"/>
    <property type="project" value="UniProtKB-KW"/>
</dbReference>
<feature type="domain" description="RING-type" evidence="7">
    <location>
        <begin position="105"/>
        <end position="166"/>
    </location>
</feature>
<evidence type="ECO:0000259" key="8">
    <source>
        <dbReference type="PROSITE" id="PS50119"/>
    </source>
</evidence>
<evidence type="ECO:0000313" key="9">
    <source>
        <dbReference type="EMBL" id="KAK7115677.1"/>
    </source>
</evidence>
<accession>A0AAN9C1N7</accession>
<keyword evidence="2 4" id="KW-0863">Zinc-finger</keyword>
<dbReference type="SMART" id="SM00184">
    <property type="entry name" value="RING"/>
    <property type="match status" value="1"/>
</dbReference>
<feature type="coiled-coil region" evidence="5">
    <location>
        <begin position="253"/>
        <end position="287"/>
    </location>
</feature>
<dbReference type="SMART" id="SM00336">
    <property type="entry name" value="BBOX"/>
    <property type="match status" value="1"/>
</dbReference>
<name>A0AAN9C1N7_9CAEN</name>
<gene>
    <name evidence="9" type="ORF">V1264_001503</name>
</gene>
<dbReference type="InterPro" id="IPR013083">
    <property type="entry name" value="Znf_RING/FYVE/PHD"/>
</dbReference>
<dbReference type="PROSITE" id="PS00518">
    <property type="entry name" value="ZF_RING_1"/>
    <property type="match status" value="1"/>
</dbReference>
<evidence type="ECO:0000256" key="5">
    <source>
        <dbReference type="SAM" id="Coils"/>
    </source>
</evidence>
<evidence type="ECO:0000256" key="6">
    <source>
        <dbReference type="SAM" id="MobiDB-lite"/>
    </source>
</evidence>
<dbReference type="Gene3D" id="3.30.40.10">
    <property type="entry name" value="Zinc/RING finger domain, C3HC4 (zinc finger)"/>
    <property type="match status" value="1"/>
</dbReference>
<evidence type="ECO:0000256" key="3">
    <source>
        <dbReference type="ARBA" id="ARBA00022833"/>
    </source>
</evidence>
<dbReference type="SUPFAM" id="SSF57850">
    <property type="entry name" value="RING/U-box"/>
    <property type="match status" value="1"/>
</dbReference>
<evidence type="ECO:0000313" key="10">
    <source>
        <dbReference type="Proteomes" id="UP001374579"/>
    </source>
</evidence>
<feature type="region of interest" description="Disordered" evidence="6">
    <location>
        <begin position="1"/>
        <end position="51"/>
    </location>
</feature>
<keyword evidence="3" id="KW-0862">Zinc</keyword>
<evidence type="ECO:0000259" key="7">
    <source>
        <dbReference type="PROSITE" id="PS50089"/>
    </source>
</evidence>
<dbReference type="InterPro" id="IPR000315">
    <property type="entry name" value="Znf_B-box"/>
</dbReference>
<sequence length="411" mass="47500">MESQMETESEVSPVPVQESPGEQVAPEPAAAPPEPEPEVTDTNMTETESMRFEEKLKQFQNEMATEKSQTMDPRTMSQHLRELEKQRRRNLIFDEERFEETFLKCLICRESYNDKEKLPKMLPCHHTFCQECLCQMFRVEGEFRQTLTSAFRGMPMAVKIQCPSCRDGLITSEAELRRLPNDHTIMELLTFVKETGKSDVQYCSKHQMQPLNFFCEPCIQPVCCDCTVIDHKEIKGHVVVNVEEALEKYTPILDETMADIKTQKLQLAEQREQLEHSGESVDQIQQDLTQHIRTVFDRIRAALDERERELYDVSDGEINRKRTMIEDHLKTLGDRESSLNAQFNGLQQAKDDKDISQMFTGHKTAREVLAREVNVPTDCVKDFNVTFQFSTRTDSGVRSQISNLGNILFQS</sequence>
<dbReference type="InterPro" id="IPR017907">
    <property type="entry name" value="Znf_RING_CS"/>
</dbReference>
<reference evidence="9 10" key="1">
    <citation type="submission" date="2024-02" db="EMBL/GenBank/DDBJ databases">
        <title>Chromosome-scale genome assembly of the rough periwinkle Littorina saxatilis.</title>
        <authorList>
            <person name="De Jode A."/>
            <person name="Faria R."/>
            <person name="Formenti G."/>
            <person name="Sims Y."/>
            <person name="Smith T.P."/>
            <person name="Tracey A."/>
            <person name="Wood J.M.D."/>
            <person name="Zagrodzka Z.B."/>
            <person name="Johannesson K."/>
            <person name="Butlin R.K."/>
            <person name="Leder E.H."/>
        </authorList>
    </citation>
    <scope>NUCLEOTIDE SEQUENCE [LARGE SCALE GENOMIC DNA]</scope>
    <source>
        <strain evidence="9">Snail1</strain>
        <tissue evidence="9">Muscle</tissue>
    </source>
</reference>
<dbReference type="EMBL" id="JBAMIC010000001">
    <property type="protein sequence ID" value="KAK7115677.1"/>
    <property type="molecule type" value="Genomic_DNA"/>
</dbReference>
<feature type="domain" description="B box-type" evidence="8">
    <location>
        <begin position="198"/>
        <end position="242"/>
    </location>
</feature>
<protein>
    <submittedName>
        <fullName evidence="9">Uncharacterized protein</fullName>
    </submittedName>
</protein>
<organism evidence="9 10">
    <name type="scientific">Littorina saxatilis</name>
    <dbReference type="NCBI Taxonomy" id="31220"/>
    <lineage>
        <taxon>Eukaryota</taxon>
        <taxon>Metazoa</taxon>
        <taxon>Spiralia</taxon>
        <taxon>Lophotrochozoa</taxon>
        <taxon>Mollusca</taxon>
        <taxon>Gastropoda</taxon>
        <taxon>Caenogastropoda</taxon>
        <taxon>Littorinimorpha</taxon>
        <taxon>Littorinoidea</taxon>
        <taxon>Littorinidae</taxon>
        <taxon>Littorina</taxon>
    </lineage>
</organism>
<dbReference type="Pfam" id="PF00643">
    <property type="entry name" value="zf-B_box"/>
    <property type="match status" value="1"/>
</dbReference>
<dbReference type="InterPro" id="IPR047153">
    <property type="entry name" value="TRIM45/56/19-like"/>
</dbReference>
<dbReference type="PANTHER" id="PTHR25462">
    <property type="entry name" value="BONUS, ISOFORM C-RELATED"/>
    <property type="match status" value="1"/>
</dbReference>
<dbReference type="Pfam" id="PF13445">
    <property type="entry name" value="zf-RING_UBOX"/>
    <property type="match status" value="1"/>
</dbReference>
<keyword evidence="10" id="KW-1185">Reference proteome</keyword>
<evidence type="ECO:0000256" key="4">
    <source>
        <dbReference type="PROSITE-ProRule" id="PRU00024"/>
    </source>
</evidence>
<dbReference type="Gene3D" id="3.30.160.60">
    <property type="entry name" value="Classic Zinc Finger"/>
    <property type="match status" value="1"/>
</dbReference>
<dbReference type="InterPro" id="IPR001841">
    <property type="entry name" value="Znf_RING"/>
</dbReference>
<dbReference type="SUPFAM" id="SSF57845">
    <property type="entry name" value="B-box zinc-binding domain"/>
    <property type="match status" value="1"/>
</dbReference>
<dbReference type="PROSITE" id="PS50089">
    <property type="entry name" value="ZF_RING_2"/>
    <property type="match status" value="1"/>
</dbReference>
<evidence type="ECO:0000256" key="1">
    <source>
        <dbReference type="ARBA" id="ARBA00022723"/>
    </source>
</evidence>
<dbReference type="PANTHER" id="PTHR25462:SF296">
    <property type="entry name" value="MEIOTIC P26, ISOFORM F"/>
    <property type="match status" value="1"/>
</dbReference>
<keyword evidence="5" id="KW-0175">Coiled coil</keyword>
<evidence type="ECO:0000256" key="2">
    <source>
        <dbReference type="ARBA" id="ARBA00022771"/>
    </source>
</evidence>
<dbReference type="Proteomes" id="UP001374579">
    <property type="component" value="Unassembled WGS sequence"/>
</dbReference>
<proteinExistence type="predicted"/>
<dbReference type="InterPro" id="IPR027370">
    <property type="entry name" value="Znf-RING_euk"/>
</dbReference>
<dbReference type="PROSITE" id="PS50119">
    <property type="entry name" value="ZF_BBOX"/>
    <property type="match status" value="1"/>
</dbReference>
<dbReference type="AlphaFoldDB" id="A0AAN9C1N7"/>